<dbReference type="InterPro" id="IPR016024">
    <property type="entry name" value="ARM-type_fold"/>
</dbReference>
<evidence type="ECO:0000313" key="9">
    <source>
        <dbReference type="EMBL" id="EER17662.1"/>
    </source>
</evidence>
<evidence type="ECO:0000256" key="3">
    <source>
        <dbReference type="ARBA" id="ARBA00022448"/>
    </source>
</evidence>
<dbReference type="InterPro" id="IPR026739">
    <property type="entry name" value="AP_beta"/>
</dbReference>
<keyword evidence="10" id="KW-1185">Reference proteome</keyword>
<dbReference type="Gene3D" id="1.25.10.10">
    <property type="entry name" value="Leucine-rich Repeat Variant"/>
    <property type="match status" value="1"/>
</dbReference>
<dbReference type="Pfam" id="PF01602">
    <property type="entry name" value="Adaptin_N"/>
    <property type="match status" value="1"/>
</dbReference>
<evidence type="ECO:0000256" key="7">
    <source>
        <dbReference type="SAM" id="SignalP"/>
    </source>
</evidence>
<dbReference type="OrthoDB" id="433055at2759"/>
<organism evidence="10">
    <name type="scientific">Perkinsus marinus (strain ATCC 50983 / TXsc)</name>
    <dbReference type="NCBI Taxonomy" id="423536"/>
    <lineage>
        <taxon>Eukaryota</taxon>
        <taxon>Sar</taxon>
        <taxon>Alveolata</taxon>
        <taxon>Perkinsozoa</taxon>
        <taxon>Perkinsea</taxon>
        <taxon>Perkinsida</taxon>
        <taxon>Perkinsidae</taxon>
        <taxon>Perkinsus</taxon>
    </lineage>
</organism>
<dbReference type="PANTHER" id="PTHR11134">
    <property type="entry name" value="ADAPTOR COMPLEX SUBUNIT BETA FAMILY MEMBER"/>
    <property type="match status" value="1"/>
</dbReference>
<keyword evidence="3" id="KW-0813">Transport</keyword>
<dbReference type="GO" id="GO:0012505">
    <property type="term" value="C:endomembrane system"/>
    <property type="evidence" value="ECO:0007669"/>
    <property type="project" value="UniProtKB-SubCell"/>
</dbReference>
<evidence type="ECO:0000256" key="1">
    <source>
        <dbReference type="ARBA" id="ARBA00004308"/>
    </source>
</evidence>
<evidence type="ECO:0000256" key="5">
    <source>
        <dbReference type="ARBA" id="ARBA00023136"/>
    </source>
</evidence>
<feature type="region of interest" description="Disordered" evidence="6">
    <location>
        <begin position="29"/>
        <end position="48"/>
    </location>
</feature>
<dbReference type="RefSeq" id="XP_002785866.1">
    <property type="nucleotide sequence ID" value="XM_002785820.1"/>
</dbReference>
<name>C5KCR3_PERM5</name>
<dbReference type="GO" id="GO:0016192">
    <property type="term" value="P:vesicle-mediated transport"/>
    <property type="evidence" value="ECO:0007669"/>
    <property type="project" value="InterPro"/>
</dbReference>
<keyword evidence="5" id="KW-0472">Membrane</keyword>
<feature type="domain" description="Clathrin/coatomer adaptor adaptin-like N-terminal" evidence="8">
    <location>
        <begin position="455"/>
        <end position="624"/>
    </location>
</feature>
<dbReference type="EMBL" id="GG671995">
    <property type="protein sequence ID" value="EER17662.1"/>
    <property type="molecule type" value="Genomic_DNA"/>
</dbReference>
<evidence type="ECO:0000313" key="10">
    <source>
        <dbReference type="Proteomes" id="UP000007800"/>
    </source>
</evidence>
<reference evidence="9 10" key="1">
    <citation type="submission" date="2008-07" db="EMBL/GenBank/DDBJ databases">
        <authorList>
            <person name="El-Sayed N."/>
            <person name="Caler E."/>
            <person name="Inman J."/>
            <person name="Amedeo P."/>
            <person name="Hass B."/>
            <person name="Wortman J."/>
        </authorList>
    </citation>
    <scope>NUCLEOTIDE SEQUENCE [LARGE SCALE GENOMIC DNA]</scope>
    <source>
        <strain evidence="10">ATCC 50983 / TXsc</strain>
    </source>
</reference>
<evidence type="ECO:0000256" key="6">
    <source>
        <dbReference type="SAM" id="MobiDB-lite"/>
    </source>
</evidence>
<dbReference type="AlphaFoldDB" id="C5KCR3"/>
<dbReference type="InterPro" id="IPR002553">
    <property type="entry name" value="Clathrin/coatomer_adapt-like_N"/>
</dbReference>
<sequence>MANATSFKRVLFIAIGVLGLATGMAPPSDSTLVGEGSSSSSSSKRPPIVGAQFNVTDLGMLSGTEGVMARVSNLFTDNGTLSLCAAKAVEVVYIATSKAKAAAVVVGEGMSGASKRIRPVMAEVGARAGELWTKARPVIQYAMVAVEMGCEVMVKEVFPMGRDIALEVGGWANKGIQYVADPARGIVCTGLGAIGKAVVRAASVVAFSGQYWWYSTILPSLLNAQSIADDLMLTVTLLLERSGPPIMGGMADICGRAGDAVSRLLLAVIPRVLDAAASIGATVMAIHSKMPSASSGLDLLIQKGVEAGLWVHSQLPLACSARTLNSVMTSPLDSKWARVLASADNCTTVGAAIRQWRAAWHPDARLNGRGNNDSRLIDCTVEEIQAGFQSASSTADDIKAVACGDVKTDGGMARMETRAILKQVAVAIGAPLLQHVSSGAAFSESKYFNGSTNLSSGEIRRGLNSSSVEAKLDAMRRLMAAEASCDVCIDLFSEVVKNMSTTNLELKRLVYIWIVSHAESRKELALLSVNSFQKDSVDSRSALVRAASIRSMAAIRVLEMIQVVMAAVNQAAVDSSAYVRKSVAAVCLPQVFVTDVDQFPLVRNLLIKMMATDGSELVVGAAAMSYFVVCINLRLHVNA</sequence>
<feature type="signal peptide" evidence="7">
    <location>
        <begin position="1"/>
        <end position="23"/>
    </location>
</feature>
<keyword evidence="7" id="KW-0732">Signal</keyword>
<feature type="chain" id="PRO_5002954057" description="Clathrin/coatomer adaptor adaptin-like N-terminal domain-containing protein" evidence="7">
    <location>
        <begin position="24"/>
        <end position="639"/>
    </location>
</feature>
<proteinExistence type="inferred from homology"/>
<dbReference type="InParanoid" id="C5KCR3"/>
<dbReference type="InterPro" id="IPR011989">
    <property type="entry name" value="ARM-like"/>
</dbReference>
<evidence type="ECO:0000259" key="8">
    <source>
        <dbReference type="Pfam" id="PF01602"/>
    </source>
</evidence>
<keyword evidence="4" id="KW-0653">Protein transport</keyword>
<dbReference type="GeneID" id="9087046"/>
<gene>
    <name evidence="9" type="ORF">Pmar_PMAR023583</name>
</gene>
<dbReference type="SUPFAM" id="SSF48371">
    <property type="entry name" value="ARM repeat"/>
    <property type="match status" value="1"/>
</dbReference>
<accession>C5KCR3</accession>
<comment type="subcellular location">
    <subcellularLocation>
        <location evidence="1">Endomembrane system</location>
    </subcellularLocation>
</comment>
<dbReference type="GO" id="GO:0030117">
    <property type="term" value="C:membrane coat"/>
    <property type="evidence" value="ECO:0007669"/>
    <property type="project" value="InterPro"/>
</dbReference>
<dbReference type="GO" id="GO:0006886">
    <property type="term" value="P:intracellular protein transport"/>
    <property type="evidence" value="ECO:0007669"/>
    <property type="project" value="InterPro"/>
</dbReference>
<evidence type="ECO:0000256" key="4">
    <source>
        <dbReference type="ARBA" id="ARBA00022927"/>
    </source>
</evidence>
<evidence type="ECO:0000256" key="2">
    <source>
        <dbReference type="ARBA" id="ARBA00006613"/>
    </source>
</evidence>
<dbReference type="Proteomes" id="UP000007800">
    <property type="component" value="Unassembled WGS sequence"/>
</dbReference>
<comment type="similarity">
    <text evidence="2">Belongs to the adaptor complexes large subunit family.</text>
</comment>
<protein>
    <recommendedName>
        <fullName evidence="8">Clathrin/coatomer adaptor adaptin-like N-terminal domain-containing protein</fullName>
    </recommendedName>
</protein>
<dbReference type="OMA" id="MARMETR"/>